<accession>A0A318GX04</accession>
<dbReference type="AlphaFoldDB" id="A0A318GX04"/>
<organism evidence="1 2">
    <name type="scientific">Sphaerotilus hippei</name>
    <dbReference type="NCBI Taxonomy" id="744406"/>
    <lineage>
        <taxon>Bacteria</taxon>
        <taxon>Pseudomonadati</taxon>
        <taxon>Pseudomonadota</taxon>
        <taxon>Betaproteobacteria</taxon>
        <taxon>Burkholderiales</taxon>
        <taxon>Sphaerotilaceae</taxon>
        <taxon>Sphaerotilus</taxon>
    </lineage>
</organism>
<evidence type="ECO:0008006" key="3">
    <source>
        <dbReference type="Google" id="ProtNLM"/>
    </source>
</evidence>
<evidence type="ECO:0000313" key="2">
    <source>
        <dbReference type="Proteomes" id="UP000247811"/>
    </source>
</evidence>
<name>A0A318GX04_9BURK</name>
<dbReference type="RefSeq" id="WP_110401669.1">
    <property type="nucleotide sequence ID" value="NZ_QJJS01000015.1"/>
</dbReference>
<comment type="caution">
    <text evidence="1">The sequence shown here is derived from an EMBL/GenBank/DDBJ whole genome shotgun (WGS) entry which is preliminary data.</text>
</comment>
<sequence length="216" mass="23973">MIAAADPAFVYLPSGRLSPIDGLDDLPAWRHLSAQVARDRLDLESQVRRVLLACRPALRDRLFGALLDLFLALDTRGVELRRQVLDQCGEHLEAEDEQFLRRHLERGLSADVPLPAGSAALLDPSISGARHLVAFQRRSVSESQGPLAEAIERLENGDLEGARTLLEAAVLREPGDEALARELQGIYHHSRDDAGRQAMVQRFQDELGHVPMLWQA</sequence>
<gene>
    <name evidence="1" type="ORF">C7444_11553</name>
</gene>
<proteinExistence type="predicted"/>
<protein>
    <recommendedName>
        <fullName evidence="3">Tetratricopeptide repeat protein</fullName>
    </recommendedName>
</protein>
<reference evidence="1 2" key="1">
    <citation type="submission" date="2018-05" db="EMBL/GenBank/DDBJ databases">
        <title>Genomic Encyclopedia of Type Strains, Phase IV (KMG-IV): sequencing the most valuable type-strain genomes for metagenomic binning, comparative biology and taxonomic classification.</title>
        <authorList>
            <person name="Goeker M."/>
        </authorList>
    </citation>
    <scope>NUCLEOTIDE SEQUENCE [LARGE SCALE GENOMIC DNA]</scope>
    <source>
        <strain evidence="1 2">DSM 566</strain>
    </source>
</reference>
<dbReference type="EMBL" id="QJJS01000015">
    <property type="protein sequence ID" value="PXW94159.1"/>
    <property type="molecule type" value="Genomic_DNA"/>
</dbReference>
<dbReference type="OrthoDB" id="9181290at2"/>
<dbReference type="Proteomes" id="UP000247811">
    <property type="component" value="Unassembled WGS sequence"/>
</dbReference>
<keyword evidence="2" id="KW-1185">Reference proteome</keyword>
<evidence type="ECO:0000313" key="1">
    <source>
        <dbReference type="EMBL" id="PXW94159.1"/>
    </source>
</evidence>